<evidence type="ECO:0000313" key="4">
    <source>
        <dbReference type="Proteomes" id="UP000799118"/>
    </source>
</evidence>
<sequence length="281" mass="32924">MPKRKASAQKAEAINNEDSIPSAKRAKTQKSSSTTRRRGKGKNNKIVEEKPKKPDLRALLLDLAQAPLDIVIAIFQHLEPYDLLCLARSTKDIRRMLLSESNSHFIWEAARANVPGLPPKPDDMDEPAYANLMYDAHCHECLGLNCANVVWEWKMRLCRSCEKDLRIQSDELDFVPNPPFVTKEEFLELIPYHSMVDVKNVTYVRPAPRVNFWLESIVNDYLEEYEREVIDEVSALEWRTRLKAEKDVLNKQVKKCQRWHVRRLDERAYQRELLLKERRLE</sequence>
<feature type="region of interest" description="Disordered" evidence="1">
    <location>
        <begin position="1"/>
        <end position="49"/>
    </location>
</feature>
<gene>
    <name evidence="3" type="ORF">BT96DRAFT_73268</name>
</gene>
<evidence type="ECO:0000256" key="1">
    <source>
        <dbReference type="SAM" id="MobiDB-lite"/>
    </source>
</evidence>
<organism evidence="3 4">
    <name type="scientific">Gymnopus androsaceus JB14</name>
    <dbReference type="NCBI Taxonomy" id="1447944"/>
    <lineage>
        <taxon>Eukaryota</taxon>
        <taxon>Fungi</taxon>
        <taxon>Dikarya</taxon>
        <taxon>Basidiomycota</taxon>
        <taxon>Agaricomycotina</taxon>
        <taxon>Agaricomycetes</taxon>
        <taxon>Agaricomycetidae</taxon>
        <taxon>Agaricales</taxon>
        <taxon>Marasmiineae</taxon>
        <taxon>Omphalotaceae</taxon>
        <taxon>Gymnopus</taxon>
    </lineage>
</organism>
<evidence type="ECO:0000313" key="3">
    <source>
        <dbReference type="EMBL" id="KAE9397448.1"/>
    </source>
</evidence>
<dbReference type="Proteomes" id="UP000799118">
    <property type="component" value="Unassembled WGS sequence"/>
</dbReference>
<evidence type="ECO:0000259" key="2">
    <source>
        <dbReference type="PROSITE" id="PS50181"/>
    </source>
</evidence>
<reference evidence="3" key="1">
    <citation type="journal article" date="2019" name="Environ. Microbiol.">
        <title>Fungal ecological strategies reflected in gene transcription - a case study of two litter decomposers.</title>
        <authorList>
            <person name="Barbi F."/>
            <person name="Kohler A."/>
            <person name="Barry K."/>
            <person name="Baskaran P."/>
            <person name="Daum C."/>
            <person name="Fauchery L."/>
            <person name="Ihrmark K."/>
            <person name="Kuo A."/>
            <person name="LaButti K."/>
            <person name="Lipzen A."/>
            <person name="Morin E."/>
            <person name="Grigoriev I.V."/>
            <person name="Henrissat B."/>
            <person name="Lindahl B."/>
            <person name="Martin F."/>
        </authorList>
    </citation>
    <scope>NUCLEOTIDE SEQUENCE</scope>
    <source>
        <strain evidence="3">JB14</strain>
    </source>
</reference>
<accession>A0A6A4HJ20</accession>
<dbReference type="EMBL" id="ML769497">
    <property type="protein sequence ID" value="KAE9397448.1"/>
    <property type="molecule type" value="Genomic_DNA"/>
</dbReference>
<dbReference type="InterPro" id="IPR001810">
    <property type="entry name" value="F-box_dom"/>
</dbReference>
<protein>
    <recommendedName>
        <fullName evidence="2">F-box domain-containing protein</fullName>
    </recommendedName>
</protein>
<feature type="domain" description="F-box" evidence="2">
    <location>
        <begin position="60"/>
        <end position="110"/>
    </location>
</feature>
<dbReference type="AlphaFoldDB" id="A0A6A4HJ20"/>
<dbReference type="OrthoDB" id="2322499at2759"/>
<keyword evidence="4" id="KW-1185">Reference proteome</keyword>
<dbReference type="PROSITE" id="PS50181">
    <property type="entry name" value="FBOX"/>
    <property type="match status" value="1"/>
</dbReference>
<proteinExistence type="predicted"/>
<name>A0A6A4HJ20_9AGAR</name>